<evidence type="ECO:0000313" key="4">
    <source>
        <dbReference type="EMBL" id="KAL2857931.1"/>
    </source>
</evidence>
<dbReference type="EMBL" id="JBFXLU010000002">
    <property type="protein sequence ID" value="KAL2857931.1"/>
    <property type="molecule type" value="Genomic_DNA"/>
</dbReference>
<feature type="chain" id="PRO_5046303263" evidence="2">
    <location>
        <begin position="17"/>
        <end position="124"/>
    </location>
</feature>
<keyword evidence="5" id="KW-1185">Reference proteome</keyword>
<evidence type="ECO:0000259" key="3">
    <source>
        <dbReference type="Pfam" id="PF10342"/>
    </source>
</evidence>
<dbReference type="PANTHER" id="PTHR35185:SF1">
    <property type="entry name" value="UPF0619 GPI-ANCHORED MEMBRANE PROTEIN C1322.10"/>
    <property type="match status" value="1"/>
</dbReference>
<accession>A0ABR4L079</accession>
<proteinExistence type="predicted"/>
<feature type="domain" description="Yeast cell wall synthesis Kre9/Knh1-like N-terminal" evidence="3">
    <location>
        <begin position="21"/>
        <end position="112"/>
    </location>
</feature>
<comment type="caution">
    <text evidence="4">The sequence shown here is derived from an EMBL/GenBank/DDBJ whole genome shotgun (WGS) entry which is preliminary data.</text>
</comment>
<evidence type="ECO:0000256" key="1">
    <source>
        <dbReference type="ARBA" id="ARBA00022729"/>
    </source>
</evidence>
<organism evidence="4 5">
    <name type="scientific">Aspergillus pseudoustus</name>
    <dbReference type="NCBI Taxonomy" id="1810923"/>
    <lineage>
        <taxon>Eukaryota</taxon>
        <taxon>Fungi</taxon>
        <taxon>Dikarya</taxon>
        <taxon>Ascomycota</taxon>
        <taxon>Pezizomycotina</taxon>
        <taxon>Eurotiomycetes</taxon>
        <taxon>Eurotiomycetidae</taxon>
        <taxon>Eurotiales</taxon>
        <taxon>Aspergillaceae</taxon>
        <taxon>Aspergillus</taxon>
        <taxon>Aspergillus subgen. Nidulantes</taxon>
    </lineage>
</organism>
<dbReference type="InterPro" id="IPR052479">
    <property type="entry name" value="GPI-anchor_Adhesion_Reg"/>
</dbReference>
<feature type="signal peptide" evidence="2">
    <location>
        <begin position="1"/>
        <end position="16"/>
    </location>
</feature>
<gene>
    <name evidence="4" type="ORF">BJY01DRAFT_201539</name>
</gene>
<protein>
    <submittedName>
        <fullName evidence="4">Ser-Thr-rich glycosyl-phosphatidyl-inositol-anchored membrane family-domain-containing protein</fullName>
    </submittedName>
</protein>
<keyword evidence="1 2" id="KW-0732">Signal</keyword>
<dbReference type="InterPro" id="IPR018466">
    <property type="entry name" value="Kre9/Knh1-like_N"/>
</dbReference>
<evidence type="ECO:0000313" key="5">
    <source>
        <dbReference type="Proteomes" id="UP001610446"/>
    </source>
</evidence>
<sequence length="124" mass="13980">MRTLALLLAFAVSALTLTITSPSANDKVDFSKPYTIRWTTVPSDPQNFTITLVNVNGRNVSKDLTSRAESDKNEYRVDRVWDIPVANNYQINFRSTSRDNQGILAQSPMFNVTRVADRPRETGE</sequence>
<reference evidence="4 5" key="1">
    <citation type="submission" date="2024-07" db="EMBL/GenBank/DDBJ databases">
        <title>Section-level genome sequencing and comparative genomics of Aspergillus sections Usti and Cavernicolus.</title>
        <authorList>
            <consortium name="Lawrence Berkeley National Laboratory"/>
            <person name="Nybo J.L."/>
            <person name="Vesth T.C."/>
            <person name="Theobald S."/>
            <person name="Frisvad J.C."/>
            <person name="Larsen T.O."/>
            <person name="Kjaerboelling I."/>
            <person name="Rothschild-Mancinelli K."/>
            <person name="Lyhne E.K."/>
            <person name="Kogle M.E."/>
            <person name="Barry K."/>
            <person name="Clum A."/>
            <person name="Na H."/>
            <person name="Ledsgaard L."/>
            <person name="Lin J."/>
            <person name="Lipzen A."/>
            <person name="Kuo A."/>
            <person name="Riley R."/>
            <person name="Mondo S."/>
            <person name="Labutti K."/>
            <person name="Haridas S."/>
            <person name="Pangalinan J."/>
            <person name="Salamov A.A."/>
            <person name="Simmons B.A."/>
            <person name="Magnuson J.K."/>
            <person name="Chen J."/>
            <person name="Drula E."/>
            <person name="Henrissat B."/>
            <person name="Wiebenga A."/>
            <person name="Lubbers R.J."/>
            <person name="Gomes A.C."/>
            <person name="Makela M.R."/>
            <person name="Stajich J."/>
            <person name="Grigoriev I.V."/>
            <person name="Mortensen U.H."/>
            <person name="De Vries R.P."/>
            <person name="Baker S.E."/>
            <person name="Andersen M.R."/>
        </authorList>
    </citation>
    <scope>NUCLEOTIDE SEQUENCE [LARGE SCALE GENOMIC DNA]</scope>
    <source>
        <strain evidence="4 5">CBS 123904</strain>
    </source>
</reference>
<dbReference type="Pfam" id="PF10342">
    <property type="entry name" value="Kre9_KNH"/>
    <property type="match status" value="1"/>
</dbReference>
<dbReference type="Proteomes" id="UP001610446">
    <property type="component" value="Unassembled WGS sequence"/>
</dbReference>
<name>A0ABR4L079_9EURO</name>
<dbReference type="PANTHER" id="PTHR35185">
    <property type="entry name" value="SERINE/THREONINE-RICH PROTEIN ADG2-RELATED"/>
    <property type="match status" value="1"/>
</dbReference>
<evidence type="ECO:0000256" key="2">
    <source>
        <dbReference type="SAM" id="SignalP"/>
    </source>
</evidence>